<gene>
    <name evidence="2" type="ORF">KL933_001856</name>
    <name evidence="3" type="ORF">KL946_001036</name>
</gene>
<dbReference type="EMBL" id="JAHLUH010000004">
    <property type="protein sequence ID" value="KAG7728623.1"/>
    <property type="molecule type" value="Genomic_DNA"/>
</dbReference>
<name>A0AAN6I1X0_9ASCO</name>
<evidence type="ECO:0000313" key="2">
    <source>
        <dbReference type="EMBL" id="KAG7728623.1"/>
    </source>
</evidence>
<sequence>MAVYLVLVLIVVLRVKHPVAYIAEEVLGVEFAPHSSDVGASDGLVAGGADKIDALEVVVFTKRHLDGVAIDLHVGGKELAGTGVAAVVAAKTVDMVDSVHGAHEGADDRFAALVAQLRGFPGHHAVCGAVFARTIGRSSKNALGISDVHIIQSWDQAGVRNLRTVGCSVAIGWMRHLHALKEGQGTNECGTGFETLGRRG</sequence>
<evidence type="ECO:0000256" key="1">
    <source>
        <dbReference type="SAM" id="SignalP"/>
    </source>
</evidence>
<keyword evidence="4" id="KW-1185">Reference proteome</keyword>
<evidence type="ECO:0000313" key="5">
    <source>
        <dbReference type="Proteomes" id="UP000738402"/>
    </source>
</evidence>
<organism evidence="2 5">
    <name type="scientific">Ogataea haglerorum</name>
    <dbReference type="NCBI Taxonomy" id="1937702"/>
    <lineage>
        <taxon>Eukaryota</taxon>
        <taxon>Fungi</taxon>
        <taxon>Dikarya</taxon>
        <taxon>Ascomycota</taxon>
        <taxon>Saccharomycotina</taxon>
        <taxon>Pichiomycetes</taxon>
        <taxon>Pichiales</taxon>
        <taxon>Pichiaceae</taxon>
        <taxon>Ogataea</taxon>
    </lineage>
</organism>
<keyword evidence="1" id="KW-0732">Signal</keyword>
<evidence type="ECO:0000313" key="3">
    <source>
        <dbReference type="EMBL" id="KAG7768218.1"/>
    </source>
</evidence>
<proteinExistence type="predicted"/>
<comment type="caution">
    <text evidence="2">The sequence shown here is derived from an EMBL/GenBank/DDBJ whole genome shotgun (WGS) entry which is preliminary data.</text>
</comment>
<dbReference type="Proteomes" id="UP000738402">
    <property type="component" value="Unassembled WGS sequence"/>
</dbReference>
<accession>A0AAN6I1X0</accession>
<dbReference type="AlphaFoldDB" id="A0AAN6I1X0"/>
<feature type="chain" id="PRO_5042970207" description="Secreted protein" evidence="1">
    <location>
        <begin position="22"/>
        <end position="200"/>
    </location>
</feature>
<dbReference type="EMBL" id="JAHLUN010000002">
    <property type="protein sequence ID" value="KAG7768218.1"/>
    <property type="molecule type" value="Genomic_DNA"/>
</dbReference>
<feature type="signal peptide" evidence="1">
    <location>
        <begin position="1"/>
        <end position="21"/>
    </location>
</feature>
<evidence type="ECO:0000313" key="4">
    <source>
        <dbReference type="Proteomes" id="UP000697297"/>
    </source>
</evidence>
<reference evidence="2 4" key="1">
    <citation type="journal article" date="2021" name="G3 (Bethesda)">
        <title>Genomic diversity, chromosomal rearrangements, and interspecies hybridization in the ogataea polymorpha species complex.</title>
        <authorList>
            <person name="Hanson S.J."/>
            <person name="Cinneide E.O."/>
            <person name="Salzberg L.I."/>
            <person name="Wolfe K.H."/>
            <person name="McGowan J."/>
            <person name="Fitzpatrick D.A."/>
            <person name="Matlin K."/>
        </authorList>
    </citation>
    <scope>NUCLEOTIDE SEQUENCE</scope>
    <source>
        <strain evidence="3">81-436-3</strain>
        <strain evidence="2">83-405-1</strain>
    </source>
</reference>
<dbReference type="Proteomes" id="UP000697297">
    <property type="component" value="Unassembled WGS sequence"/>
</dbReference>
<evidence type="ECO:0008006" key="6">
    <source>
        <dbReference type="Google" id="ProtNLM"/>
    </source>
</evidence>
<protein>
    <recommendedName>
        <fullName evidence="6">Secreted protein</fullName>
    </recommendedName>
</protein>